<dbReference type="Gene3D" id="3.50.30.10">
    <property type="entry name" value="Phosphohistidine domain"/>
    <property type="match status" value="1"/>
</dbReference>
<evidence type="ECO:0000256" key="13">
    <source>
        <dbReference type="ARBA" id="ARBA00022842"/>
    </source>
</evidence>
<reference evidence="22 23" key="1">
    <citation type="submission" date="2015-09" db="EMBL/GenBank/DDBJ databases">
        <title>Draft genome sequence of Alicyclobacillus ferrooxydans DSM 22381.</title>
        <authorList>
            <person name="Hemp J."/>
        </authorList>
    </citation>
    <scope>NUCLEOTIDE SEQUENCE [LARGE SCALE GENOMIC DNA]</scope>
    <source>
        <strain evidence="22 23">TC-34</strain>
    </source>
</reference>
<dbReference type="InterPro" id="IPR015795">
    <property type="entry name" value="Pyrv_Knase_C"/>
</dbReference>
<dbReference type="Pfam" id="PF00224">
    <property type="entry name" value="PK"/>
    <property type="match status" value="1"/>
</dbReference>
<comment type="similarity">
    <text evidence="5 18">Belongs to the pyruvate kinase family.</text>
</comment>
<dbReference type="InterPro" id="IPR001697">
    <property type="entry name" value="Pyr_Knase"/>
</dbReference>
<dbReference type="UniPathway" id="UPA00109">
    <property type="reaction ID" value="UER00188"/>
</dbReference>
<evidence type="ECO:0000259" key="19">
    <source>
        <dbReference type="Pfam" id="PF00224"/>
    </source>
</evidence>
<evidence type="ECO:0000256" key="17">
    <source>
        <dbReference type="NCBIfam" id="TIGR01064"/>
    </source>
</evidence>
<dbReference type="Proteomes" id="UP000050482">
    <property type="component" value="Unassembled WGS sequence"/>
</dbReference>
<dbReference type="GO" id="GO:0000287">
    <property type="term" value="F:magnesium ion binding"/>
    <property type="evidence" value="ECO:0007669"/>
    <property type="project" value="UniProtKB-UniRule"/>
</dbReference>
<dbReference type="AlphaFoldDB" id="A0A0P9CA51"/>
<dbReference type="Pfam" id="PF00391">
    <property type="entry name" value="PEP-utilizers"/>
    <property type="match status" value="1"/>
</dbReference>
<dbReference type="PANTHER" id="PTHR11817">
    <property type="entry name" value="PYRUVATE KINASE"/>
    <property type="match status" value="1"/>
</dbReference>
<dbReference type="EC" id="2.7.1.40" evidence="6 17"/>
<name>A0A0P9CA51_9BACL</name>
<keyword evidence="13 18" id="KW-0460">Magnesium</keyword>
<dbReference type="SUPFAM" id="SSF51621">
    <property type="entry name" value="Phosphoenolpyruvate/pyruvate domain"/>
    <property type="match status" value="1"/>
</dbReference>
<feature type="domain" description="PEP-utilising enzyme mobile" evidence="20">
    <location>
        <begin position="505"/>
        <end position="575"/>
    </location>
</feature>
<evidence type="ECO:0000313" key="23">
    <source>
        <dbReference type="Proteomes" id="UP000050482"/>
    </source>
</evidence>
<comment type="cofactor">
    <cofactor evidence="1">
        <name>Mg(2+)</name>
        <dbReference type="ChEBI" id="CHEBI:18420"/>
    </cofactor>
</comment>
<dbReference type="FunFam" id="3.20.20.60:FF:000001">
    <property type="entry name" value="Pyruvate kinase"/>
    <property type="match status" value="1"/>
</dbReference>
<feature type="domain" description="Pyruvate kinase barrel" evidence="19">
    <location>
        <begin position="3"/>
        <end position="324"/>
    </location>
</feature>
<dbReference type="Gene3D" id="3.40.1380.20">
    <property type="entry name" value="Pyruvate kinase, C-terminal domain"/>
    <property type="match status" value="1"/>
</dbReference>
<keyword evidence="9" id="KW-0479">Metal-binding</keyword>
<dbReference type="InterPro" id="IPR015813">
    <property type="entry name" value="Pyrv/PenolPyrv_kinase-like_dom"/>
</dbReference>
<accession>A0A0P9CA51</accession>
<evidence type="ECO:0000256" key="3">
    <source>
        <dbReference type="ARBA" id="ARBA00004997"/>
    </source>
</evidence>
<dbReference type="SUPFAM" id="SSF52935">
    <property type="entry name" value="PK C-terminal domain-like"/>
    <property type="match status" value="1"/>
</dbReference>
<evidence type="ECO:0000256" key="14">
    <source>
        <dbReference type="ARBA" id="ARBA00022958"/>
    </source>
</evidence>
<dbReference type="GO" id="GO:0004743">
    <property type="term" value="F:pyruvate kinase activity"/>
    <property type="evidence" value="ECO:0007669"/>
    <property type="project" value="UniProtKB-UniRule"/>
</dbReference>
<organism evidence="22 23">
    <name type="scientific">Alicyclobacillus ferrooxydans</name>
    <dbReference type="NCBI Taxonomy" id="471514"/>
    <lineage>
        <taxon>Bacteria</taxon>
        <taxon>Bacillati</taxon>
        <taxon>Bacillota</taxon>
        <taxon>Bacilli</taxon>
        <taxon>Bacillales</taxon>
        <taxon>Alicyclobacillaceae</taxon>
        <taxon>Alicyclobacillus</taxon>
    </lineage>
</organism>
<dbReference type="InterPro" id="IPR011037">
    <property type="entry name" value="Pyrv_Knase-like_insert_dom_sf"/>
</dbReference>
<dbReference type="FunFam" id="2.40.33.10:FF:000001">
    <property type="entry name" value="Pyruvate kinase"/>
    <property type="match status" value="1"/>
</dbReference>
<comment type="cofactor">
    <cofactor evidence="2">
        <name>K(+)</name>
        <dbReference type="ChEBI" id="CHEBI:29103"/>
    </cofactor>
</comment>
<evidence type="ECO:0000256" key="12">
    <source>
        <dbReference type="ARBA" id="ARBA00022840"/>
    </source>
</evidence>
<keyword evidence="23" id="KW-1185">Reference proteome</keyword>
<dbReference type="Pfam" id="PF02887">
    <property type="entry name" value="PK_C"/>
    <property type="match status" value="1"/>
</dbReference>
<dbReference type="SUPFAM" id="SSF50800">
    <property type="entry name" value="PK beta-barrel domain-like"/>
    <property type="match status" value="1"/>
</dbReference>
<keyword evidence="14" id="KW-0630">Potassium</keyword>
<dbReference type="EMBL" id="LJCO01000100">
    <property type="protein sequence ID" value="KPV39918.1"/>
    <property type="molecule type" value="Genomic_DNA"/>
</dbReference>
<dbReference type="InterPro" id="IPR018209">
    <property type="entry name" value="Pyrv_Knase_AS"/>
</dbReference>
<evidence type="ECO:0000256" key="4">
    <source>
        <dbReference type="ARBA" id="ARBA00006237"/>
    </source>
</evidence>
<dbReference type="InterPro" id="IPR015806">
    <property type="entry name" value="Pyrv_Knase_insert_dom_sf"/>
</dbReference>
<dbReference type="InterPro" id="IPR015793">
    <property type="entry name" value="Pyrv_Knase_brl"/>
</dbReference>
<dbReference type="GO" id="GO:0016301">
    <property type="term" value="F:kinase activity"/>
    <property type="evidence" value="ECO:0007669"/>
    <property type="project" value="UniProtKB-KW"/>
</dbReference>
<evidence type="ECO:0000259" key="21">
    <source>
        <dbReference type="Pfam" id="PF02887"/>
    </source>
</evidence>
<dbReference type="Gene3D" id="3.20.20.60">
    <property type="entry name" value="Phosphoenolpyruvate-binding domains"/>
    <property type="match status" value="1"/>
</dbReference>
<dbReference type="InterPro" id="IPR008279">
    <property type="entry name" value="PEP-util_enz_mobile_dom"/>
</dbReference>
<dbReference type="Gene3D" id="2.40.33.10">
    <property type="entry name" value="PK beta-barrel domain-like"/>
    <property type="match status" value="1"/>
</dbReference>
<comment type="catalytic activity">
    <reaction evidence="18">
        <text>pyruvate + ATP = phosphoenolpyruvate + ADP + H(+)</text>
        <dbReference type="Rhea" id="RHEA:18157"/>
        <dbReference type="ChEBI" id="CHEBI:15361"/>
        <dbReference type="ChEBI" id="CHEBI:15378"/>
        <dbReference type="ChEBI" id="CHEBI:30616"/>
        <dbReference type="ChEBI" id="CHEBI:58702"/>
        <dbReference type="ChEBI" id="CHEBI:456216"/>
        <dbReference type="EC" id="2.7.1.40"/>
    </reaction>
</comment>
<gene>
    <name evidence="22" type="ORF">AN477_22100</name>
</gene>
<dbReference type="InterPro" id="IPR036637">
    <property type="entry name" value="Phosphohistidine_dom_sf"/>
</dbReference>
<keyword evidence="16 22" id="KW-0670">Pyruvate</keyword>
<dbReference type="NCBIfam" id="NF004978">
    <property type="entry name" value="PRK06354.1"/>
    <property type="match status" value="1"/>
</dbReference>
<evidence type="ECO:0000256" key="16">
    <source>
        <dbReference type="ARBA" id="ARBA00023317"/>
    </source>
</evidence>
<feature type="domain" description="Pyruvate kinase C-terminal" evidence="21">
    <location>
        <begin position="357"/>
        <end position="470"/>
    </location>
</feature>
<evidence type="ECO:0000256" key="7">
    <source>
        <dbReference type="ARBA" id="ARBA00018587"/>
    </source>
</evidence>
<protein>
    <recommendedName>
        <fullName evidence="7 17">Pyruvate kinase</fullName>
        <ecNumber evidence="6 17">2.7.1.40</ecNumber>
    </recommendedName>
</protein>
<dbReference type="InterPro" id="IPR036918">
    <property type="entry name" value="Pyrv_Knase_C_sf"/>
</dbReference>
<dbReference type="NCBIfam" id="NF004491">
    <property type="entry name" value="PRK05826.1"/>
    <property type="match status" value="1"/>
</dbReference>
<dbReference type="PRINTS" id="PR01050">
    <property type="entry name" value="PYRUVTKNASE"/>
</dbReference>
<keyword evidence="11 18" id="KW-0418">Kinase</keyword>
<dbReference type="NCBIfam" id="TIGR01064">
    <property type="entry name" value="pyruv_kin"/>
    <property type="match status" value="1"/>
</dbReference>
<proteinExistence type="inferred from homology"/>
<evidence type="ECO:0000256" key="18">
    <source>
        <dbReference type="RuleBase" id="RU000504"/>
    </source>
</evidence>
<keyword evidence="12" id="KW-0067">ATP-binding</keyword>
<dbReference type="InterPro" id="IPR040442">
    <property type="entry name" value="Pyrv_kinase-like_dom_sf"/>
</dbReference>
<evidence type="ECO:0000313" key="22">
    <source>
        <dbReference type="EMBL" id="KPV39918.1"/>
    </source>
</evidence>
<evidence type="ECO:0000256" key="2">
    <source>
        <dbReference type="ARBA" id="ARBA00001958"/>
    </source>
</evidence>
<dbReference type="GO" id="GO:0030955">
    <property type="term" value="F:potassium ion binding"/>
    <property type="evidence" value="ECO:0007669"/>
    <property type="project" value="UniProtKB-UniRule"/>
</dbReference>
<sequence>MVRQTKIVCTIGPASESPEMLRELIRAGMDVARLNFSHGDYEEHGERIRRIRAAAEEVGKHVGLMLDIKGPKIRTGKIAGGAVELIDGNKITLTIDPVELGTAERVSISYEGLVEDVYPGAPIRIDDGLIGLVVDEVRGHDIICTVVNGGVLKDRKGINVPGVTLRIPGVTEKDAADIRFGIEQRVDFIAASFVRKSADVLEVRRILEEHNYQADIISKIETQEGIERLAEIVEVSDGIMVARGDLGVEIPTEEVPLAQKRMIQMCNLAGKPVITATQMLDSMQRNPRPTRAEASDVANAILDGTDAIMLSGETAAGRYPLEAVKTMAQIASRTEYAVSTKEVVDRHTTSADRNVTDAIGHAVQSMSEELGVSAVVVATTSGHSARVVSKHRPHAMIVAATPRAEVARRLTVSYGVYPVVIQDVKTTDEVLETAVQGALDAGFVSHGDLVIIVAGVPVGQRGTTNLLKVHTIGDVLVTGTGIGSTAVSGRAFVSSDNSDIASGLQSGDILVTLATDKDVVPAMERAAAIITEEGGLTSHAAVVGLTLGKPVIVGAQGAVTTIENGSWVTVDAARGLVYRGKAQVL</sequence>
<dbReference type="PROSITE" id="PS00110">
    <property type="entry name" value="PYRUVATE_KINASE"/>
    <property type="match status" value="1"/>
</dbReference>
<evidence type="ECO:0000256" key="10">
    <source>
        <dbReference type="ARBA" id="ARBA00022741"/>
    </source>
</evidence>
<evidence type="ECO:0000256" key="8">
    <source>
        <dbReference type="ARBA" id="ARBA00022679"/>
    </source>
</evidence>
<comment type="caution">
    <text evidence="22">The sequence shown here is derived from an EMBL/GenBank/DDBJ whole genome shotgun (WGS) entry which is preliminary data.</text>
</comment>
<keyword evidence="8 18" id="KW-0808">Transferase</keyword>
<comment type="similarity">
    <text evidence="4">In the C-terminal section; belongs to the PEP-utilizing enzyme family.</text>
</comment>
<dbReference type="STRING" id="471514.AN477_22100"/>
<keyword evidence="15 18" id="KW-0324">Glycolysis</keyword>
<evidence type="ECO:0000259" key="20">
    <source>
        <dbReference type="Pfam" id="PF00391"/>
    </source>
</evidence>
<dbReference type="GO" id="GO:0005524">
    <property type="term" value="F:ATP binding"/>
    <property type="evidence" value="ECO:0007669"/>
    <property type="project" value="UniProtKB-KW"/>
</dbReference>
<dbReference type="PATRIC" id="fig|471514.4.peg.3862"/>
<evidence type="ECO:0000256" key="11">
    <source>
        <dbReference type="ARBA" id="ARBA00022777"/>
    </source>
</evidence>
<dbReference type="GO" id="GO:0006950">
    <property type="term" value="P:response to stress"/>
    <property type="evidence" value="ECO:0007669"/>
    <property type="project" value="UniProtKB-ARBA"/>
</dbReference>
<evidence type="ECO:0000256" key="1">
    <source>
        <dbReference type="ARBA" id="ARBA00001946"/>
    </source>
</evidence>
<dbReference type="RefSeq" id="WP_054971364.1">
    <property type="nucleotide sequence ID" value="NZ_LJCO01000100.1"/>
</dbReference>
<evidence type="ECO:0000256" key="9">
    <source>
        <dbReference type="ARBA" id="ARBA00022723"/>
    </source>
</evidence>
<dbReference type="SUPFAM" id="SSF52009">
    <property type="entry name" value="Phosphohistidine domain"/>
    <property type="match status" value="1"/>
</dbReference>
<evidence type="ECO:0000256" key="5">
    <source>
        <dbReference type="ARBA" id="ARBA00008663"/>
    </source>
</evidence>
<comment type="pathway">
    <text evidence="3 18">Carbohydrate degradation; glycolysis; pyruvate from D-glyceraldehyde 3-phosphate: step 5/5.</text>
</comment>
<evidence type="ECO:0000256" key="15">
    <source>
        <dbReference type="ARBA" id="ARBA00023152"/>
    </source>
</evidence>
<keyword evidence="10" id="KW-0547">Nucleotide-binding</keyword>
<dbReference type="OrthoDB" id="9812123at2"/>
<evidence type="ECO:0000256" key="6">
    <source>
        <dbReference type="ARBA" id="ARBA00012142"/>
    </source>
</evidence>